<dbReference type="Proteomes" id="UP000663623">
    <property type="component" value="Chromosome"/>
</dbReference>
<dbReference type="PANTHER" id="PTHR42711:SF19">
    <property type="entry name" value="DOXORUBICIN RESISTANCE ATP-BINDING PROTEIN DRRA"/>
    <property type="match status" value="1"/>
</dbReference>
<dbReference type="InterPro" id="IPR027417">
    <property type="entry name" value="P-loop_NTPase"/>
</dbReference>
<evidence type="ECO:0000256" key="2">
    <source>
        <dbReference type="ARBA" id="ARBA00022448"/>
    </source>
</evidence>
<dbReference type="InterPro" id="IPR003593">
    <property type="entry name" value="AAA+_ATPase"/>
</dbReference>
<dbReference type="InterPro" id="IPR003439">
    <property type="entry name" value="ABC_transporter-like_ATP-bd"/>
</dbReference>
<keyword evidence="11" id="KW-1185">Reference proteome</keyword>
<keyword evidence="6" id="KW-1278">Translocase</keyword>
<evidence type="ECO:0000313" key="11">
    <source>
        <dbReference type="Proteomes" id="UP000663623"/>
    </source>
</evidence>
<dbReference type="InterPro" id="IPR025302">
    <property type="entry name" value="DrrA1/2-like_C"/>
</dbReference>
<evidence type="ECO:0000256" key="3">
    <source>
        <dbReference type="ARBA" id="ARBA00022475"/>
    </source>
</evidence>
<keyword evidence="4" id="KW-0547">Nucleotide-binding</keyword>
<dbReference type="SUPFAM" id="SSF52540">
    <property type="entry name" value="P-loop containing nucleoside triphosphate hydrolases"/>
    <property type="match status" value="1"/>
</dbReference>
<dbReference type="PANTHER" id="PTHR42711">
    <property type="entry name" value="ABC TRANSPORTER ATP-BINDING PROTEIN"/>
    <property type="match status" value="1"/>
</dbReference>
<dbReference type="Gene3D" id="3.40.50.300">
    <property type="entry name" value="P-loop containing nucleotide triphosphate hydrolases"/>
    <property type="match status" value="1"/>
</dbReference>
<evidence type="ECO:0000313" key="10">
    <source>
        <dbReference type="EMBL" id="BCS80215.1"/>
    </source>
</evidence>
<dbReference type="SMART" id="SM00382">
    <property type="entry name" value="AAA"/>
    <property type="match status" value="1"/>
</dbReference>
<sequence>MVETETKPIELAIETYNLIKKFGENRAVDGVNLKVRSGSIYCVLGPNGSGKTTTIKMLATILRPDGGWARIFGFDVVKDAHIVRQLISVTGQYASLDESLSGLENLILIGQLLGLNRKEARRRANELLEEFDLIEAAKRPLKKLSGGMKRRVDIAASLIVQKPLIFLDEPTTGLDPRTRNQMWDIIRRLVKTGSTVLLTTQYLQEAEELADQIAVINHGKVVAEGTVDELKKSIGNSTLQLKIKNATQLEIAQKIIDNLLKTHSTVSLETGSIVAPMSDTELLADLIIALRESKIHIAELNVKQPTLDEVFLAIIDHN</sequence>
<evidence type="ECO:0000256" key="7">
    <source>
        <dbReference type="ARBA" id="ARBA00023136"/>
    </source>
</evidence>
<organism evidence="10 11">
    <name type="scientific">Caldicellulosiruptor diazotrophicus</name>
    <dbReference type="NCBI Taxonomy" id="2806205"/>
    <lineage>
        <taxon>Bacteria</taxon>
        <taxon>Bacillati</taxon>
        <taxon>Bacillota</taxon>
        <taxon>Bacillota incertae sedis</taxon>
        <taxon>Caldicellulosiruptorales</taxon>
        <taxon>Caldicellulosiruptoraceae</taxon>
        <taxon>Caldicellulosiruptor</taxon>
    </lineage>
</organism>
<evidence type="ECO:0000256" key="6">
    <source>
        <dbReference type="ARBA" id="ARBA00022967"/>
    </source>
</evidence>
<accession>A0ABN6E4B8</accession>
<protein>
    <submittedName>
        <fullName evidence="10">Daunorubicin resistance protein DrrA family ABC transporter ATP-binding protein</fullName>
    </submittedName>
</protein>
<evidence type="ECO:0000256" key="1">
    <source>
        <dbReference type="ARBA" id="ARBA00004413"/>
    </source>
</evidence>
<keyword evidence="2" id="KW-0813">Transport</keyword>
<dbReference type="EMBL" id="AP024480">
    <property type="protein sequence ID" value="BCS80215.1"/>
    <property type="molecule type" value="Genomic_DNA"/>
</dbReference>
<dbReference type="Pfam" id="PF13732">
    <property type="entry name" value="DrrA1-3_C"/>
    <property type="match status" value="1"/>
</dbReference>
<dbReference type="RefSeq" id="WP_207180425.1">
    <property type="nucleotide sequence ID" value="NZ_AP024480.1"/>
</dbReference>
<keyword evidence="7" id="KW-0472">Membrane</keyword>
<comment type="subcellular location">
    <subcellularLocation>
        <location evidence="1">Cell membrane</location>
        <topology evidence="1">Peripheral membrane protein</topology>
        <orientation evidence="1">Cytoplasmic side</orientation>
    </subcellularLocation>
</comment>
<keyword evidence="3" id="KW-1003">Cell membrane</keyword>
<evidence type="ECO:0000256" key="5">
    <source>
        <dbReference type="ARBA" id="ARBA00022840"/>
    </source>
</evidence>
<dbReference type="InterPro" id="IPR050763">
    <property type="entry name" value="ABC_transporter_ATP-binding"/>
</dbReference>
<dbReference type="NCBIfam" id="TIGR01188">
    <property type="entry name" value="drrA"/>
    <property type="match status" value="1"/>
</dbReference>
<dbReference type="Pfam" id="PF00005">
    <property type="entry name" value="ABC_tran"/>
    <property type="match status" value="1"/>
</dbReference>
<evidence type="ECO:0000259" key="9">
    <source>
        <dbReference type="PROSITE" id="PS50893"/>
    </source>
</evidence>
<reference evidence="10 11" key="1">
    <citation type="submission" date="2021-02" db="EMBL/GenBank/DDBJ databases">
        <title>Nitrogen-fixing ability and nitrogen fixation related genes of thermophilic fermentative bacteria in the genus Caldicellulosiruptor.</title>
        <authorList>
            <person name="Chen Y."/>
            <person name="Nishihara A."/>
            <person name="Haruta S."/>
        </authorList>
    </citation>
    <scope>NUCLEOTIDE SEQUENCE [LARGE SCALE GENOMIC DNA]</scope>
    <source>
        <strain evidence="10 11">YA01</strain>
    </source>
</reference>
<name>A0ABN6E4B8_9FIRM</name>
<evidence type="ECO:0000256" key="8">
    <source>
        <dbReference type="ARBA" id="ARBA00049985"/>
    </source>
</evidence>
<comment type="similarity">
    <text evidence="8">Belongs to the ABC transporter superfamily. Drug exporter-1 (DrugE1) (TC 3.A.1.105) family.</text>
</comment>
<proteinExistence type="inferred from homology"/>
<feature type="domain" description="ABC transporter" evidence="9">
    <location>
        <begin position="13"/>
        <end position="243"/>
    </location>
</feature>
<dbReference type="PROSITE" id="PS00211">
    <property type="entry name" value="ABC_TRANSPORTER_1"/>
    <property type="match status" value="1"/>
</dbReference>
<evidence type="ECO:0000256" key="4">
    <source>
        <dbReference type="ARBA" id="ARBA00022741"/>
    </source>
</evidence>
<dbReference type="GO" id="GO:0005524">
    <property type="term" value="F:ATP binding"/>
    <property type="evidence" value="ECO:0007669"/>
    <property type="project" value="UniProtKB-KW"/>
</dbReference>
<dbReference type="InterPro" id="IPR017871">
    <property type="entry name" value="ABC_transporter-like_CS"/>
</dbReference>
<dbReference type="PROSITE" id="PS50893">
    <property type="entry name" value="ABC_TRANSPORTER_2"/>
    <property type="match status" value="1"/>
</dbReference>
<keyword evidence="5 10" id="KW-0067">ATP-binding</keyword>
<gene>
    <name evidence="10" type="ORF">CaldiYA01_01750</name>
</gene>
<dbReference type="InterPro" id="IPR005894">
    <property type="entry name" value="DrrA"/>
</dbReference>